<dbReference type="Proteomes" id="UP000008793">
    <property type="component" value="Chromosome"/>
</dbReference>
<dbReference type="GeneID" id="90512679"/>
<proteinExistence type="predicted"/>
<keyword evidence="2" id="KW-1185">Reference proteome</keyword>
<name>D8MTS1_ERWBE</name>
<dbReference type="Pfam" id="PF10820">
    <property type="entry name" value="DUF2543"/>
    <property type="match status" value="1"/>
</dbReference>
<evidence type="ECO:0000313" key="1">
    <source>
        <dbReference type="EMBL" id="CAX60228.1"/>
    </source>
</evidence>
<accession>D8MTS1</accession>
<protein>
    <submittedName>
        <fullName evidence="1">Conserved uncharacterized protein</fullName>
    </submittedName>
</protein>
<dbReference type="HOGENOM" id="CLU_2568610_0_0_6"/>
<gene>
    <name evidence="1" type="ordered locus">EbC_26970</name>
</gene>
<dbReference type="KEGG" id="ebi:EbC_26970"/>
<dbReference type="eggNOG" id="ENOG5032SN7">
    <property type="taxonomic scope" value="Bacteria"/>
</dbReference>
<reference evidence="1 2" key="1">
    <citation type="journal article" date="2010" name="BMC Genomics">
        <title>Genome comparison of the epiphytic bacteria Erwinia billingiae and E. tasmaniensis with the pear pathogen E. pyrifoliae.</title>
        <authorList>
            <person name="Kube M."/>
            <person name="Migdoll A.M."/>
            <person name="Gehring I."/>
            <person name="Heitmann K."/>
            <person name="Mayer Y."/>
            <person name="Kuhl H."/>
            <person name="Knaust F."/>
            <person name="Geider K."/>
            <person name="Reinhardt R."/>
        </authorList>
    </citation>
    <scope>NUCLEOTIDE SEQUENCE [LARGE SCALE GENOMIC DNA]</scope>
    <source>
        <strain evidence="1 2">Eb661</strain>
    </source>
</reference>
<dbReference type="AlphaFoldDB" id="D8MTS1"/>
<dbReference type="RefSeq" id="WP_013202714.1">
    <property type="nucleotide sequence ID" value="NC_014306.1"/>
</dbReference>
<organism evidence="2">
    <name type="scientific">Erwinia billingiae (strain Eb661)</name>
    <dbReference type="NCBI Taxonomy" id="634500"/>
    <lineage>
        <taxon>Bacteria</taxon>
        <taxon>Pseudomonadati</taxon>
        <taxon>Pseudomonadota</taxon>
        <taxon>Gammaproteobacteria</taxon>
        <taxon>Enterobacterales</taxon>
        <taxon>Erwiniaceae</taxon>
        <taxon>Erwinia</taxon>
    </lineage>
</organism>
<sequence length="81" mass="9296">MNNEIALKYYDIADDYVAESAKPVSEPQRDALAHYFQLLLTRLSDNQEISEDTQNEMAREAGIDEQQIDGIANYLNEWGNE</sequence>
<dbReference type="InterPro" id="IPR020251">
    <property type="entry name" value="Uncharacterised_YmjA"/>
</dbReference>
<evidence type="ECO:0000313" key="2">
    <source>
        <dbReference type="Proteomes" id="UP000008793"/>
    </source>
</evidence>
<dbReference type="EMBL" id="FP236843">
    <property type="protein sequence ID" value="CAX60228.1"/>
    <property type="molecule type" value="Genomic_DNA"/>
</dbReference>